<accession>A0AA38SL37</accession>
<evidence type="ECO:0000313" key="1">
    <source>
        <dbReference type="EMBL" id="KAJ9544725.1"/>
    </source>
</evidence>
<keyword evidence="2" id="KW-1185">Reference proteome</keyword>
<proteinExistence type="predicted"/>
<evidence type="ECO:0000313" key="2">
    <source>
        <dbReference type="Proteomes" id="UP001172457"/>
    </source>
</evidence>
<organism evidence="1 2">
    <name type="scientific">Centaurea solstitialis</name>
    <name type="common">yellow star-thistle</name>
    <dbReference type="NCBI Taxonomy" id="347529"/>
    <lineage>
        <taxon>Eukaryota</taxon>
        <taxon>Viridiplantae</taxon>
        <taxon>Streptophyta</taxon>
        <taxon>Embryophyta</taxon>
        <taxon>Tracheophyta</taxon>
        <taxon>Spermatophyta</taxon>
        <taxon>Magnoliopsida</taxon>
        <taxon>eudicotyledons</taxon>
        <taxon>Gunneridae</taxon>
        <taxon>Pentapetalae</taxon>
        <taxon>asterids</taxon>
        <taxon>campanulids</taxon>
        <taxon>Asterales</taxon>
        <taxon>Asteraceae</taxon>
        <taxon>Carduoideae</taxon>
        <taxon>Cardueae</taxon>
        <taxon>Centaureinae</taxon>
        <taxon>Centaurea</taxon>
    </lineage>
</organism>
<protein>
    <submittedName>
        <fullName evidence="1">Uncharacterized protein</fullName>
    </submittedName>
</protein>
<gene>
    <name evidence="1" type="ORF">OSB04_024432</name>
</gene>
<dbReference type="EMBL" id="JARYMX010000006">
    <property type="protein sequence ID" value="KAJ9544725.1"/>
    <property type="molecule type" value="Genomic_DNA"/>
</dbReference>
<sequence>MILFRLEVAAIVDTFNIKLSDQVELAHGGPDRYSNHGIGRGGGGGDVSRRSEYRGVYIILFLHVVRTNYQEFNSQI</sequence>
<comment type="caution">
    <text evidence="1">The sequence shown here is derived from an EMBL/GenBank/DDBJ whole genome shotgun (WGS) entry which is preliminary data.</text>
</comment>
<name>A0AA38SL37_9ASTR</name>
<reference evidence="1" key="1">
    <citation type="submission" date="2023-03" db="EMBL/GenBank/DDBJ databases">
        <title>Chromosome-scale reference genome and RAD-based genetic map of yellow starthistle (Centaurea solstitialis) reveal putative structural variation and QTLs associated with invader traits.</title>
        <authorList>
            <person name="Reatini B."/>
            <person name="Cang F.A."/>
            <person name="Jiang Q."/>
            <person name="Mckibben M.T.W."/>
            <person name="Barker M.S."/>
            <person name="Rieseberg L.H."/>
            <person name="Dlugosch K.M."/>
        </authorList>
    </citation>
    <scope>NUCLEOTIDE SEQUENCE</scope>
    <source>
        <strain evidence="1">CAN-66</strain>
        <tissue evidence="1">Leaf</tissue>
    </source>
</reference>
<dbReference type="AlphaFoldDB" id="A0AA38SL37"/>
<dbReference type="Proteomes" id="UP001172457">
    <property type="component" value="Chromosome 6"/>
</dbReference>